<name>A0A953M2P8_9BACT</name>
<dbReference type="InterPro" id="IPR034505">
    <property type="entry name" value="Coproporphyrinogen-III_oxidase"/>
</dbReference>
<dbReference type="SFLD" id="SFLDG01065">
    <property type="entry name" value="anaerobic_coproporphyrinogen-I"/>
    <property type="match status" value="1"/>
</dbReference>
<gene>
    <name evidence="2" type="primary">hutW</name>
    <name evidence="2" type="ORF">K8I29_16695</name>
</gene>
<dbReference type="InterPro" id="IPR007197">
    <property type="entry name" value="rSAM"/>
</dbReference>
<dbReference type="SMART" id="SM00729">
    <property type="entry name" value="Elp3"/>
    <property type="match status" value="1"/>
</dbReference>
<protein>
    <submittedName>
        <fullName evidence="2">Heme anaerobic degradation radical SAM methyltransferase ChuW/HutW</fullName>
    </submittedName>
</protein>
<accession>A0A953M2P8</accession>
<dbReference type="GO" id="GO:0032259">
    <property type="term" value="P:methylation"/>
    <property type="evidence" value="ECO:0007669"/>
    <property type="project" value="UniProtKB-KW"/>
</dbReference>
<comment type="caution">
    <text evidence="2">The sequence shown here is derived from an EMBL/GenBank/DDBJ whole genome shotgun (WGS) entry which is preliminary data.</text>
</comment>
<dbReference type="SFLD" id="SFLDS00029">
    <property type="entry name" value="Radical_SAM"/>
    <property type="match status" value="1"/>
</dbReference>
<keyword evidence="2" id="KW-0808">Transferase</keyword>
<dbReference type="NCBIfam" id="TIGR04107">
    <property type="entry name" value="rSAM_HutW"/>
    <property type="match status" value="1"/>
</dbReference>
<organism evidence="2 3">
    <name type="scientific">Candidatus Nitrobium versatile</name>
    <dbReference type="NCBI Taxonomy" id="2884831"/>
    <lineage>
        <taxon>Bacteria</taxon>
        <taxon>Pseudomonadati</taxon>
        <taxon>Nitrospirota</taxon>
        <taxon>Nitrospiria</taxon>
        <taxon>Nitrospirales</taxon>
        <taxon>Nitrospiraceae</taxon>
        <taxon>Candidatus Nitrobium</taxon>
    </lineage>
</organism>
<keyword evidence="2" id="KW-0489">Methyltransferase</keyword>
<dbReference type="PROSITE" id="PS51918">
    <property type="entry name" value="RADICAL_SAM"/>
    <property type="match status" value="1"/>
</dbReference>
<dbReference type="Gene3D" id="3.80.30.20">
    <property type="entry name" value="tm_1862 like domain"/>
    <property type="match status" value="1"/>
</dbReference>
<dbReference type="InterPro" id="IPR058240">
    <property type="entry name" value="rSAM_sf"/>
</dbReference>
<dbReference type="EMBL" id="JAIOIV010000130">
    <property type="protein sequence ID" value="MBZ0157836.1"/>
    <property type="molecule type" value="Genomic_DNA"/>
</dbReference>
<dbReference type="GO" id="GO:0005737">
    <property type="term" value="C:cytoplasm"/>
    <property type="evidence" value="ECO:0007669"/>
    <property type="project" value="TreeGrafter"/>
</dbReference>
<evidence type="ECO:0000313" key="3">
    <source>
        <dbReference type="Proteomes" id="UP000705867"/>
    </source>
</evidence>
<dbReference type="InterPro" id="IPR026332">
    <property type="entry name" value="HutW"/>
</dbReference>
<reference evidence="2" key="1">
    <citation type="journal article" date="2021" name="bioRxiv">
        <title>Unraveling nitrogen, sulfur and carbon metabolic pathways and microbial community transcriptional responses to substrate deprivation and toxicity stresses in a bioreactor mimicking anoxic brackish coastal sediment conditions.</title>
        <authorList>
            <person name="Martins P.D."/>
            <person name="Echeveste M.J."/>
            <person name="Arshad A."/>
            <person name="Kurth J."/>
            <person name="Ouboter H."/>
            <person name="Jetten M.S.M."/>
            <person name="Welte C.U."/>
        </authorList>
    </citation>
    <scope>NUCLEOTIDE SEQUENCE</scope>
    <source>
        <strain evidence="2">MAG_39</strain>
    </source>
</reference>
<dbReference type="CDD" id="cd01335">
    <property type="entry name" value="Radical_SAM"/>
    <property type="match status" value="1"/>
</dbReference>
<reference evidence="2" key="2">
    <citation type="submission" date="2021-08" db="EMBL/GenBank/DDBJ databases">
        <authorList>
            <person name="Dalcin Martins P."/>
        </authorList>
    </citation>
    <scope>NUCLEOTIDE SEQUENCE</scope>
    <source>
        <strain evidence="2">MAG_39</strain>
    </source>
</reference>
<sequence>MEMAKSDRFIKSMTECDPADRKWIFGNETDDPLRYAFDAKRVVHPGVKGEMLPKEKWESTWKMLTGKPGKGGKRAAYVHIPFCSAKCLYCGFFQNLTDRELEDAYIDRLVEELRRDSQEPFVASHPFHAVYLGGGTPSSLSERNIERLLRAINEFLPLANDCEFTFEARIHHFNDAKVQACIGGGINRFSLGVQSFNTRVRQSLGRREPGEKVIERLHAIHRHDQAAVVIDLMYGLPLQSMEVWEEDVRTLIRCGIDGGDLYQLNVYNDSKLNDAISRGSLPPAAKTAEQALMFRRGLELMQESRLRRLSICHWSSGTRERNLYNSLSKSGSATVPFGSGAGGKIDGYTMFVDKDIKSYLQRIDKREKPLMFVMSPREGYALYNDIIAQLERGHLNLLWMKAGYGTDVEETFSPLFGEWARKGLVEMNGDYMDLTVAGQFWYVNLTQAILDGLVLLREGGKHSLTVRSIAAQG</sequence>
<dbReference type="PANTHER" id="PTHR13932:SF9">
    <property type="entry name" value="COPROPORPHYRINOGEN III OXIDASE"/>
    <property type="match status" value="1"/>
</dbReference>
<evidence type="ECO:0000313" key="2">
    <source>
        <dbReference type="EMBL" id="MBZ0157836.1"/>
    </source>
</evidence>
<feature type="domain" description="Radical SAM core" evidence="1">
    <location>
        <begin position="68"/>
        <end position="307"/>
    </location>
</feature>
<dbReference type="SFLD" id="SFLDF00311">
    <property type="entry name" value="heme_degradation_proteins_(Hut"/>
    <property type="match status" value="1"/>
</dbReference>
<dbReference type="Pfam" id="PF04055">
    <property type="entry name" value="Radical_SAM"/>
    <property type="match status" value="1"/>
</dbReference>
<dbReference type="PANTHER" id="PTHR13932">
    <property type="entry name" value="COPROPORPHYRINIGEN III OXIDASE"/>
    <property type="match status" value="1"/>
</dbReference>
<dbReference type="InterPro" id="IPR006638">
    <property type="entry name" value="Elp3/MiaA/NifB-like_rSAM"/>
</dbReference>
<dbReference type="InterPro" id="IPR023404">
    <property type="entry name" value="rSAM_horseshoe"/>
</dbReference>
<dbReference type="GO" id="GO:0006779">
    <property type="term" value="P:porphyrin-containing compound biosynthetic process"/>
    <property type="evidence" value="ECO:0007669"/>
    <property type="project" value="TreeGrafter"/>
</dbReference>
<dbReference type="GO" id="GO:0008168">
    <property type="term" value="F:methyltransferase activity"/>
    <property type="evidence" value="ECO:0007669"/>
    <property type="project" value="UniProtKB-KW"/>
</dbReference>
<evidence type="ECO:0000259" key="1">
    <source>
        <dbReference type="PROSITE" id="PS51918"/>
    </source>
</evidence>
<dbReference type="AlphaFoldDB" id="A0A953M2P8"/>
<dbReference type="SUPFAM" id="SSF102114">
    <property type="entry name" value="Radical SAM enzymes"/>
    <property type="match status" value="1"/>
</dbReference>
<dbReference type="GO" id="GO:0051539">
    <property type="term" value="F:4 iron, 4 sulfur cluster binding"/>
    <property type="evidence" value="ECO:0007669"/>
    <property type="project" value="TreeGrafter"/>
</dbReference>
<dbReference type="Proteomes" id="UP000705867">
    <property type="component" value="Unassembled WGS sequence"/>
</dbReference>
<proteinExistence type="predicted"/>